<protein>
    <submittedName>
        <fullName evidence="3">Lactose-binding protein</fullName>
    </submittedName>
</protein>
<dbReference type="OrthoDB" id="9768630at2"/>
<dbReference type="PANTHER" id="PTHR43649:SF32">
    <property type="entry name" value="SUGAR BINDING SECRETED PROTEIN"/>
    <property type="match status" value="1"/>
</dbReference>
<evidence type="ECO:0000256" key="2">
    <source>
        <dbReference type="SAM" id="SignalP"/>
    </source>
</evidence>
<dbReference type="RefSeq" id="WP_090796134.1">
    <property type="nucleotide sequence ID" value="NZ_FMYI01000007.1"/>
</dbReference>
<dbReference type="Pfam" id="PF13416">
    <property type="entry name" value="SBP_bac_8"/>
    <property type="match status" value="1"/>
</dbReference>
<reference evidence="4" key="1">
    <citation type="submission" date="2016-09" db="EMBL/GenBank/DDBJ databases">
        <authorList>
            <person name="Varghese N."/>
            <person name="Submissions S."/>
        </authorList>
    </citation>
    <scope>NUCLEOTIDE SEQUENCE [LARGE SCALE GENOMIC DNA]</scope>
    <source>
        <strain evidence="4">S5</strain>
    </source>
</reference>
<keyword evidence="4" id="KW-1185">Reference proteome</keyword>
<feature type="chain" id="PRO_5039032368" evidence="2">
    <location>
        <begin position="19"/>
        <end position="441"/>
    </location>
</feature>
<feature type="region of interest" description="Disordered" evidence="1">
    <location>
        <begin position="24"/>
        <end position="51"/>
    </location>
</feature>
<proteinExistence type="predicted"/>
<evidence type="ECO:0000313" key="4">
    <source>
        <dbReference type="Proteomes" id="UP000242949"/>
    </source>
</evidence>
<accession>A0A1G6KXF8</accession>
<evidence type="ECO:0000256" key="1">
    <source>
        <dbReference type="SAM" id="MobiDB-lite"/>
    </source>
</evidence>
<dbReference type="InterPro" id="IPR050490">
    <property type="entry name" value="Bact_solute-bd_prot1"/>
</dbReference>
<dbReference type="EMBL" id="FMYI01000007">
    <property type="protein sequence ID" value="SDC35491.1"/>
    <property type="molecule type" value="Genomic_DNA"/>
</dbReference>
<dbReference type="Proteomes" id="UP000242949">
    <property type="component" value="Unassembled WGS sequence"/>
</dbReference>
<keyword evidence="2" id="KW-0732">Signal</keyword>
<dbReference type="Gene3D" id="3.40.190.10">
    <property type="entry name" value="Periplasmic binding protein-like II"/>
    <property type="match status" value="1"/>
</dbReference>
<dbReference type="AlphaFoldDB" id="A0A1G6KXF8"/>
<feature type="signal peptide" evidence="2">
    <location>
        <begin position="1"/>
        <end position="18"/>
    </location>
</feature>
<dbReference type="PANTHER" id="PTHR43649">
    <property type="entry name" value="ARABINOSE-BINDING PROTEIN-RELATED"/>
    <property type="match status" value="1"/>
</dbReference>
<name>A0A1G6KXF8_9BACI</name>
<evidence type="ECO:0000313" key="3">
    <source>
        <dbReference type="EMBL" id="SDC35491.1"/>
    </source>
</evidence>
<organism evidence="3 4">
    <name type="scientific">Pelagirhabdus alkalitolerans</name>
    <dbReference type="NCBI Taxonomy" id="1612202"/>
    <lineage>
        <taxon>Bacteria</taxon>
        <taxon>Bacillati</taxon>
        <taxon>Bacillota</taxon>
        <taxon>Bacilli</taxon>
        <taxon>Bacillales</taxon>
        <taxon>Bacillaceae</taxon>
        <taxon>Pelagirhabdus</taxon>
    </lineage>
</organism>
<gene>
    <name evidence="3" type="ORF">SAMN05421734_10713</name>
</gene>
<dbReference type="SUPFAM" id="SSF53850">
    <property type="entry name" value="Periplasmic binding protein-like II"/>
    <property type="match status" value="1"/>
</dbReference>
<sequence length="441" mass="48538">MKKLWMMLFAVLMVVTLAACGNGEDEGDETGADDPTEGDIEEAPEGDEDDITAWAWDPNFNIRALELADDAYDGDADVELEIIENAQDDIVQRLNTSLSSGAMQGMPNIVLIEDYRAQSFLQAYPDAFYPITDYINVDDFADYKIEPTSLDGEQYGLPFDSGVAGLYIRTDYLEEAGYSVEDVQDITWSEYVEIGKDIKEATGNNMLTQDPGDLGLIRIMLQSAGSWYFEDDGSTPNLDNNPALEATAEAYREIMEADIVSMVSDWSQFVGAFNDGAVASVPTGNWITASVTAEESQSGDWAVVPMPKLEVDGATNYSNLGGSSWYVLNSDGKEKAAEFLGNTFGSNEAFYQDLIEEIGAIGTYLPGLQGDAFEMEHEFFGGQQIIADFSEWTDNIPAVNYGMHTYAIDDIMAVELQEYLNDKPLEDVLNDAQSQAETQLR</sequence>
<dbReference type="STRING" id="1612202.SAMN05421734_10713"/>
<dbReference type="InterPro" id="IPR006059">
    <property type="entry name" value="SBP"/>
</dbReference>
<dbReference type="PROSITE" id="PS51257">
    <property type="entry name" value="PROKAR_LIPOPROTEIN"/>
    <property type="match status" value="1"/>
</dbReference>